<organism evidence="1 2">
    <name type="scientific">Amycolatopsis cihanbeyliensis</name>
    <dbReference type="NCBI Taxonomy" id="1128664"/>
    <lineage>
        <taxon>Bacteria</taxon>
        <taxon>Bacillati</taxon>
        <taxon>Actinomycetota</taxon>
        <taxon>Actinomycetes</taxon>
        <taxon>Pseudonocardiales</taxon>
        <taxon>Pseudonocardiaceae</taxon>
        <taxon>Amycolatopsis</taxon>
    </lineage>
</organism>
<comment type="caution">
    <text evidence="1">The sequence shown here is derived from an EMBL/GenBank/DDBJ whole genome shotgun (WGS) entry which is preliminary data.</text>
</comment>
<dbReference type="AlphaFoldDB" id="A0A542CTG1"/>
<evidence type="ECO:0000313" key="2">
    <source>
        <dbReference type="Proteomes" id="UP000320876"/>
    </source>
</evidence>
<proteinExistence type="predicted"/>
<dbReference type="Proteomes" id="UP000320876">
    <property type="component" value="Unassembled WGS sequence"/>
</dbReference>
<dbReference type="EMBL" id="VFML01000002">
    <property type="protein sequence ID" value="TQI94109.1"/>
    <property type="molecule type" value="Genomic_DNA"/>
</dbReference>
<protein>
    <submittedName>
        <fullName evidence="1">Uncharacterized protein</fullName>
    </submittedName>
</protein>
<sequence>MRLLRRLLGGGAPEELAGALAAGEHVVGSAPVDGGGLVAVTPLGLWVPAGEGFRRIGWHLVSKAVWRDAVLEVTEAEEVGSAGEAVLLADTAPVRFRLSRPGALPKQVQQRVDGSIRSRHREELPGGGAWFVVRKVPGQDGAVLQVRADPGVDTDLVAGIAADAAAKLAT</sequence>
<accession>A0A542CTG1</accession>
<name>A0A542CTG1_AMYCI</name>
<keyword evidence="2" id="KW-1185">Reference proteome</keyword>
<gene>
    <name evidence="1" type="ORF">FB471_6264</name>
</gene>
<dbReference type="OrthoDB" id="3397289at2"/>
<reference evidence="1 2" key="1">
    <citation type="submission" date="2019-06" db="EMBL/GenBank/DDBJ databases">
        <title>Sequencing the genomes of 1000 actinobacteria strains.</title>
        <authorList>
            <person name="Klenk H.-P."/>
        </authorList>
    </citation>
    <scope>NUCLEOTIDE SEQUENCE [LARGE SCALE GENOMIC DNA]</scope>
    <source>
        <strain evidence="1 2">DSM 45679</strain>
    </source>
</reference>
<evidence type="ECO:0000313" key="1">
    <source>
        <dbReference type="EMBL" id="TQI94109.1"/>
    </source>
</evidence>
<dbReference type="RefSeq" id="WP_142003376.1">
    <property type="nucleotide sequence ID" value="NZ_VFML01000002.1"/>
</dbReference>